<dbReference type="PROSITE" id="PS51257">
    <property type="entry name" value="PROKAR_LIPOPROTEIN"/>
    <property type="match status" value="1"/>
</dbReference>
<organism evidence="1 2">
    <name type="scientific">Stenotrophomonas maltophilia</name>
    <name type="common">Pseudomonas maltophilia</name>
    <name type="synonym">Xanthomonas maltophilia</name>
    <dbReference type="NCBI Taxonomy" id="40324"/>
    <lineage>
        <taxon>Bacteria</taxon>
        <taxon>Pseudomonadati</taxon>
        <taxon>Pseudomonadota</taxon>
        <taxon>Gammaproteobacteria</taxon>
        <taxon>Lysobacterales</taxon>
        <taxon>Lysobacteraceae</taxon>
        <taxon>Stenotrophomonas</taxon>
        <taxon>Stenotrophomonas maltophilia group</taxon>
    </lineage>
</organism>
<evidence type="ECO:0000313" key="2">
    <source>
        <dbReference type="Proteomes" id="UP000216433"/>
    </source>
</evidence>
<gene>
    <name evidence="1" type="ORF">CEK00_03185</name>
</gene>
<name>A0A270NQA1_STEMA</name>
<dbReference type="Proteomes" id="UP000216433">
    <property type="component" value="Unassembled WGS sequence"/>
</dbReference>
<evidence type="ECO:0000313" key="1">
    <source>
        <dbReference type="EMBL" id="PAM74326.1"/>
    </source>
</evidence>
<sequence length="272" mass="30507">MRDRERWIVMDGPARRALMVVLLVSLAGCGRSEAERAKERLTGVIGGTALNARAQAVWIWELDREADNQGITPCGPTLRSATFQLRWPEMAPRTKANRDDYNTHHSGGTGDSQWIEIGMSQGGPGEIVSLQGTRERALGRDPAWGMPYQVSFEFGWDETLGLEMARPSVSEPKSYNWNRINYSDTFAIGATPNVLIRCMTGPQYRPPHWTPLCEATLEDANLKQVHLSIRYRQNLLPHWRDIERDVRQFLRSVQRECPMPGHGPGIAAGTAA</sequence>
<comment type="caution">
    <text evidence="1">The sequence shown here is derived from an EMBL/GenBank/DDBJ whole genome shotgun (WGS) entry which is preliminary data.</text>
</comment>
<dbReference type="EMBL" id="NJGC01000002">
    <property type="protein sequence ID" value="PAM74326.1"/>
    <property type="molecule type" value="Genomic_DNA"/>
</dbReference>
<protein>
    <submittedName>
        <fullName evidence="1">Uncharacterized protein</fullName>
    </submittedName>
</protein>
<proteinExistence type="predicted"/>
<reference evidence="1 2" key="1">
    <citation type="submission" date="2017-06" db="EMBL/GenBank/DDBJ databases">
        <title>Genome sequencing and assembly of Stenotrophomonas maltophilia DF07.</title>
        <authorList>
            <person name="Iyer R."/>
        </authorList>
    </citation>
    <scope>NUCLEOTIDE SEQUENCE [LARGE SCALE GENOMIC DNA]</scope>
    <source>
        <strain evidence="1 2">DF07</strain>
    </source>
</reference>
<dbReference type="AlphaFoldDB" id="A0A270NQA1"/>
<accession>A0A270NQA1</accession>